<name>A0A9D7ECJ4_9PROT</name>
<dbReference type="PANTHER" id="PTHR38767:SF1">
    <property type="entry name" value="DNA POLYMERASE III SUBUNIT CHI"/>
    <property type="match status" value="1"/>
</dbReference>
<proteinExistence type="predicted"/>
<protein>
    <submittedName>
        <fullName evidence="1">DNA polymerase III subunit chi</fullName>
    </submittedName>
</protein>
<accession>A0A9D7ECJ4</accession>
<dbReference type="InterPro" id="IPR036768">
    <property type="entry name" value="PolIII_chi_sf"/>
</dbReference>
<dbReference type="Gene3D" id="3.40.50.10110">
    <property type="entry name" value="DNA polymerase III subunit chi"/>
    <property type="match status" value="1"/>
</dbReference>
<comment type="caution">
    <text evidence="1">The sequence shown here is derived from an EMBL/GenBank/DDBJ whole genome shotgun (WGS) entry which is preliminary data.</text>
</comment>
<dbReference type="Proteomes" id="UP000807785">
    <property type="component" value="Unassembled WGS sequence"/>
</dbReference>
<reference evidence="2" key="1">
    <citation type="journal article" date="2021" name="Nat. Commun.">
        <title>Connecting structure to function with the recovery of over 1000 high-quality metagenome-assembled genomes from activated sludge using long-read sequencing.</title>
        <authorList>
            <person name="Singleton C.M."/>
            <person name="Petriglieri F."/>
            <person name="Kristensen J.M."/>
            <person name="Kirkegaard R.H."/>
            <person name="Michaelsen T.Y."/>
            <person name="Andersen M.H."/>
            <person name="Kondrotaite Z."/>
            <person name="Karst S.M."/>
            <person name="Dueholm M.S."/>
            <person name="Nielsen P.H."/>
            <person name="Albertsen M."/>
        </authorList>
    </citation>
    <scope>NUCLEOTIDE SEQUENCE [LARGE SCALE GENOMIC DNA]</scope>
</reference>
<dbReference type="GO" id="GO:0003677">
    <property type="term" value="F:DNA binding"/>
    <property type="evidence" value="ECO:0007669"/>
    <property type="project" value="InterPro"/>
</dbReference>
<dbReference type="GO" id="GO:0032298">
    <property type="term" value="P:positive regulation of DNA-templated DNA replication initiation"/>
    <property type="evidence" value="ECO:0007669"/>
    <property type="project" value="TreeGrafter"/>
</dbReference>
<dbReference type="PANTHER" id="PTHR38767">
    <property type="entry name" value="DNA POLYMERASE III SUBUNIT CHI"/>
    <property type="match status" value="1"/>
</dbReference>
<evidence type="ECO:0000313" key="2">
    <source>
        <dbReference type="Proteomes" id="UP000807785"/>
    </source>
</evidence>
<dbReference type="SUPFAM" id="SSF102400">
    <property type="entry name" value="DNA polymerase III chi subunit"/>
    <property type="match status" value="1"/>
</dbReference>
<evidence type="ECO:0000313" key="1">
    <source>
        <dbReference type="EMBL" id="MBK6975107.1"/>
    </source>
</evidence>
<dbReference type="AlphaFoldDB" id="A0A9D7ECJ4"/>
<dbReference type="GO" id="GO:0006260">
    <property type="term" value="P:DNA replication"/>
    <property type="evidence" value="ECO:0007669"/>
    <property type="project" value="InterPro"/>
</dbReference>
<organism evidence="1 2">
    <name type="scientific">Candidatus Methylophosphatis roskildensis</name>
    <dbReference type="NCBI Taxonomy" id="2899263"/>
    <lineage>
        <taxon>Bacteria</taxon>
        <taxon>Pseudomonadati</taxon>
        <taxon>Pseudomonadota</taxon>
        <taxon>Betaproteobacteria</taxon>
        <taxon>Nitrosomonadales</taxon>
        <taxon>Sterolibacteriaceae</taxon>
        <taxon>Candidatus Methylophosphatis</taxon>
    </lineage>
</organism>
<dbReference type="GO" id="GO:0003887">
    <property type="term" value="F:DNA-directed DNA polymerase activity"/>
    <property type="evidence" value="ECO:0007669"/>
    <property type="project" value="InterPro"/>
</dbReference>
<dbReference type="InterPro" id="IPR007459">
    <property type="entry name" value="DNA_pol3_chi"/>
</dbReference>
<dbReference type="EMBL" id="JADJEV010000005">
    <property type="protein sequence ID" value="MBK6975107.1"/>
    <property type="molecule type" value="Genomic_DNA"/>
</dbReference>
<sequence length="143" mass="15628">MTKVEFHHNAPDKFAAAARLIGAAVANGARVLVFAPQRDVAQRIDQVLWTYAALSFVPHVAADSPLAQETPVLIAGSLEHPAAAGHDQVLVNLDGELPPAFARFERLIEIVGSDDADRLPARSRFRFYRDRGYPLTTNDLSIN</sequence>
<dbReference type="Pfam" id="PF04364">
    <property type="entry name" value="DNA_pol3_chi"/>
    <property type="match status" value="1"/>
</dbReference>
<gene>
    <name evidence="1" type="ORF">IPH26_19950</name>
</gene>